<reference evidence="2 3" key="1">
    <citation type="submission" date="2018-06" db="EMBL/GenBank/DDBJ databases">
        <authorList>
            <consortium name="Pathogen Informatics"/>
            <person name="Doyle S."/>
        </authorList>
    </citation>
    <scope>NUCLEOTIDE SEQUENCE [LARGE SCALE GENOMIC DNA]</scope>
    <source>
        <strain evidence="2 3">NCTC10821</strain>
    </source>
</reference>
<dbReference type="Proteomes" id="UP000254978">
    <property type="component" value="Unassembled WGS sequence"/>
</dbReference>
<evidence type="ECO:0008006" key="4">
    <source>
        <dbReference type="Google" id="ProtNLM"/>
    </source>
</evidence>
<accession>A0A378TBD6</accession>
<protein>
    <recommendedName>
        <fullName evidence="4">Secreted protein</fullName>
    </recommendedName>
</protein>
<feature type="chain" id="PRO_5039068660" description="Secreted protein" evidence="1">
    <location>
        <begin position="36"/>
        <end position="138"/>
    </location>
</feature>
<dbReference type="EMBL" id="UGQT01000001">
    <property type="protein sequence ID" value="STZ58148.1"/>
    <property type="molecule type" value="Genomic_DNA"/>
</dbReference>
<proteinExistence type="predicted"/>
<keyword evidence="1" id="KW-0732">Signal</keyword>
<organism evidence="2 3">
    <name type="scientific">Mycolicibacterium tokaiense</name>
    <dbReference type="NCBI Taxonomy" id="39695"/>
    <lineage>
        <taxon>Bacteria</taxon>
        <taxon>Bacillati</taxon>
        <taxon>Actinomycetota</taxon>
        <taxon>Actinomycetes</taxon>
        <taxon>Mycobacteriales</taxon>
        <taxon>Mycobacteriaceae</taxon>
        <taxon>Mycolicibacterium</taxon>
    </lineage>
</organism>
<dbReference type="RefSeq" id="WP_115278106.1">
    <property type="nucleotide sequence ID" value="NZ_AP022600.1"/>
</dbReference>
<name>A0A378TBD6_9MYCO</name>
<feature type="signal peptide" evidence="1">
    <location>
        <begin position="1"/>
        <end position="35"/>
    </location>
</feature>
<evidence type="ECO:0000313" key="2">
    <source>
        <dbReference type="EMBL" id="STZ58148.1"/>
    </source>
</evidence>
<dbReference type="AlphaFoldDB" id="A0A378TBD6"/>
<evidence type="ECO:0000256" key="1">
    <source>
        <dbReference type="SAM" id="SignalP"/>
    </source>
</evidence>
<sequence>MSTIATKLNSVTTKVKVGTAAVALVGAATLTPAIADATPVNFTVAQSVSAADLSSLPVLPGGLNATVDAGASAVGPVSGGIVFLASLPLFAVEALRDTSYTIGNLFGGEGSFIGGFFIGFGNNLNDALENGPFVPYGS</sequence>
<evidence type="ECO:0000313" key="3">
    <source>
        <dbReference type="Proteomes" id="UP000254978"/>
    </source>
</evidence>
<keyword evidence="3" id="KW-1185">Reference proteome</keyword>
<gene>
    <name evidence="2" type="ORF">NCTC10821_01654</name>
</gene>